<keyword evidence="1" id="KW-1133">Transmembrane helix</keyword>
<dbReference type="RefSeq" id="WP_093987026.1">
    <property type="nucleotide sequence ID" value="NZ_BMDE01000001.1"/>
</dbReference>
<dbReference type="Gene3D" id="3.40.190.10">
    <property type="entry name" value="Periplasmic binding protein-like II"/>
    <property type="match status" value="2"/>
</dbReference>
<feature type="transmembrane region" description="Helical" evidence="1">
    <location>
        <begin position="12"/>
        <end position="34"/>
    </location>
</feature>
<reference evidence="3" key="1">
    <citation type="journal article" date="2019" name="Int. J. Syst. Evol. Microbiol.">
        <title>The Global Catalogue of Microorganisms (GCM) 10K type strain sequencing project: providing services to taxonomists for standard genome sequencing and annotation.</title>
        <authorList>
            <consortium name="The Broad Institute Genomics Platform"/>
            <consortium name="The Broad Institute Genome Sequencing Center for Infectious Disease"/>
            <person name="Wu L."/>
            <person name="Ma J."/>
        </authorList>
    </citation>
    <scope>NUCLEOTIDE SEQUENCE [LARGE SCALE GENOMIC DNA]</scope>
    <source>
        <strain evidence="3">CCM 8778</strain>
    </source>
</reference>
<dbReference type="PANTHER" id="PTHR42941:SF1">
    <property type="entry name" value="SLL1037 PROTEIN"/>
    <property type="match status" value="1"/>
</dbReference>
<proteinExistence type="predicted"/>
<comment type="caution">
    <text evidence="2">The sequence shown here is derived from an EMBL/GenBank/DDBJ whole genome shotgun (WGS) entry which is preliminary data.</text>
</comment>
<evidence type="ECO:0000313" key="2">
    <source>
        <dbReference type="EMBL" id="GGH88521.1"/>
    </source>
</evidence>
<sequence length="445" mass="49469">MRRILNDLKIMLLANLWLVPVLAALVGAVFYLVAPPPPMSARMVTGPQGGAYAQFAERLQAELAKEGFTLELQPSRGASDSLAQLLADEPEVQLGIVQSGLERTLSAAQRERLSSLGALYHEPLWLFYRADLELATLHDLRPLRLGLGTQGSGTALLSQALLQASGIATEDYPPHWQALGGGPAVRALQAGELDGLFLVAPAENPLLQQLASDPALRLHHFRRARAYAARLPFVQPLQVSEGLLNLQVGIPRQELTTLSPVASLVVNDSFHPALTPLILQASRQVLAEGNLLDPAGQFPSPSPAPFALSDDAGYFYSKGLPLLQRYLPFRIASLADRYIILLIPLLLILLPLFKAIGPIYQWRIRARIYRWYKHLREIDRQLHSGSLPAQLESEIERLEHLEDELAAVEVPLSYSNELYELHVHLRYVIERLQMLQQRRATHNNY</sequence>
<organism evidence="2 3">
    <name type="scientific">Pseudomonas fluvialis</name>
    <dbReference type="NCBI Taxonomy" id="1793966"/>
    <lineage>
        <taxon>Bacteria</taxon>
        <taxon>Pseudomonadati</taxon>
        <taxon>Pseudomonadota</taxon>
        <taxon>Gammaproteobacteria</taxon>
        <taxon>Pseudomonadales</taxon>
        <taxon>Pseudomonadaceae</taxon>
        <taxon>Pseudomonas</taxon>
    </lineage>
</organism>
<dbReference type="Proteomes" id="UP000655550">
    <property type="component" value="Unassembled WGS sequence"/>
</dbReference>
<protein>
    <recommendedName>
        <fullName evidence="4">C4-dicarboxylate ABC transporter substrate-binding protein</fullName>
    </recommendedName>
</protein>
<dbReference type="EMBL" id="BMDE01000001">
    <property type="protein sequence ID" value="GGH88521.1"/>
    <property type="molecule type" value="Genomic_DNA"/>
</dbReference>
<keyword evidence="1" id="KW-0472">Membrane</keyword>
<keyword evidence="3" id="KW-1185">Reference proteome</keyword>
<feature type="transmembrane region" description="Helical" evidence="1">
    <location>
        <begin position="338"/>
        <end position="360"/>
    </location>
</feature>
<evidence type="ECO:0008006" key="4">
    <source>
        <dbReference type="Google" id="ProtNLM"/>
    </source>
</evidence>
<evidence type="ECO:0000313" key="3">
    <source>
        <dbReference type="Proteomes" id="UP000655550"/>
    </source>
</evidence>
<dbReference type="PANTHER" id="PTHR42941">
    <property type="entry name" value="SLL1037 PROTEIN"/>
    <property type="match status" value="1"/>
</dbReference>
<keyword evidence="1" id="KW-0812">Transmembrane</keyword>
<evidence type="ECO:0000256" key="1">
    <source>
        <dbReference type="SAM" id="Phobius"/>
    </source>
</evidence>
<dbReference type="Pfam" id="PF16868">
    <property type="entry name" value="NMT1_3"/>
    <property type="match status" value="1"/>
</dbReference>
<gene>
    <name evidence="2" type="ORF">GCM10007363_01430</name>
</gene>
<dbReference type="InterPro" id="IPR011852">
    <property type="entry name" value="TRAP_TAXI"/>
</dbReference>
<dbReference type="SUPFAM" id="SSF53850">
    <property type="entry name" value="Periplasmic binding protein-like II"/>
    <property type="match status" value="1"/>
</dbReference>
<name>A0ABQ2ABS6_9PSED</name>
<accession>A0ABQ2ABS6</accession>